<name>A0A221W3Y6_9PSEU</name>
<proteinExistence type="predicted"/>
<dbReference type="GO" id="GO:0018677">
    <property type="term" value="F:pentachlorophenol monooxygenase activity"/>
    <property type="evidence" value="ECO:0007669"/>
    <property type="project" value="UniProtKB-EC"/>
</dbReference>
<dbReference type="Gene3D" id="3.30.70.2450">
    <property type="match status" value="1"/>
</dbReference>
<dbReference type="Gene3D" id="3.40.30.120">
    <property type="match status" value="1"/>
</dbReference>
<dbReference type="GO" id="GO:0071949">
    <property type="term" value="F:FAD binding"/>
    <property type="evidence" value="ECO:0007669"/>
    <property type="project" value="InterPro"/>
</dbReference>
<dbReference type="EC" id="1.14.13.50" evidence="4"/>
<sequence length="524" mass="55411">MTTPVFTTETTAPEEPSAAPPHRAEVLIVGAGPAGLLLACELRLAGVETVLIERHHTRPDFCRGFTLNARALDLLARRGLAERLVAEGWSVPYAAFTGLPVRLDLPGTATDHPFTLGIPQTRVEEVLEARAEELGTDLRRGHALRTLDADADADAVLATVDTDHGSYRIEARYLVGCDGGRSIVRKQAGIDFPGTPATRHWLLGDVELDEPGTVDFGTTSGPGGEVFVIPRPDHVRVIIDDPRQGTARDAPVTLDLLSTAVSTALGRPVGLARPRGLTRFGDAARQAARYVDGRVLLAGDAAHVHPPAGALGVNIALDDAVNLGWKLAATVRGTAPAELLDTYHAERHAAGARVLAATRAQVLLDELGDAARDAERYAPLLDLFTRVASHPAGNRALTETVLGLDTSYDMPGDDADPHPWAGRMVPDLRLRGDDGEPFRPAALLAEGRGALLDLTGDGTLGSRATGFADRIETAAASCPDHPELRGLLLRPDGHAAWVETTTAATGDLDTALRRWFGAPAHSGG</sequence>
<evidence type="ECO:0000256" key="3">
    <source>
        <dbReference type="ARBA" id="ARBA00022827"/>
    </source>
</evidence>
<dbReference type="OrthoDB" id="4141215at2"/>
<dbReference type="PANTHER" id="PTHR43004">
    <property type="entry name" value="TRK SYSTEM POTASSIUM UPTAKE PROTEIN"/>
    <property type="match status" value="1"/>
</dbReference>
<dbReference type="Pfam" id="PF01494">
    <property type="entry name" value="FAD_binding_3"/>
    <property type="match status" value="1"/>
</dbReference>
<dbReference type="PRINTS" id="PR00420">
    <property type="entry name" value="RNGMNOXGNASE"/>
</dbReference>
<dbReference type="RefSeq" id="WP_093941726.1">
    <property type="nucleotide sequence ID" value="NZ_CP022521.1"/>
</dbReference>
<dbReference type="KEGG" id="ahg:AHOG_13750"/>
<evidence type="ECO:0000256" key="2">
    <source>
        <dbReference type="ARBA" id="ARBA00022630"/>
    </source>
</evidence>
<keyword evidence="4" id="KW-0503">Monooxygenase</keyword>
<dbReference type="SUPFAM" id="SSF51905">
    <property type="entry name" value="FAD/NAD(P)-binding domain"/>
    <property type="match status" value="1"/>
</dbReference>
<keyword evidence="2" id="KW-0285">Flavoprotein</keyword>
<reference evidence="4 5" key="1">
    <citation type="submission" date="2017-07" db="EMBL/GenBank/DDBJ databases">
        <title>Complete genome sequence of Actinoalloteichus hoggarensis DSM 45943, type strain of Actinoalloteichus hoggarensis.</title>
        <authorList>
            <person name="Ruckert C."/>
            <person name="Nouioui I."/>
            <person name="Willmese J."/>
            <person name="van Wezel G."/>
            <person name="Klenk H.-P."/>
            <person name="Kalinowski J."/>
            <person name="Zotchev S.B."/>
        </authorList>
    </citation>
    <scope>NUCLEOTIDE SEQUENCE [LARGE SCALE GENOMIC DNA]</scope>
    <source>
        <strain evidence="4 5">DSM 45943</strain>
    </source>
</reference>
<dbReference type="PANTHER" id="PTHR43004:SF19">
    <property type="entry name" value="BINDING MONOOXYGENASE, PUTATIVE (JCVI)-RELATED"/>
    <property type="match status" value="1"/>
</dbReference>
<keyword evidence="4" id="KW-0560">Oxidoreductase</keyword>
<keyword evidence="5" id="KW-1185">Reference proteome</keyword>
<dbReference type="InterPro" id="IPR050641">
    <property type="entry name" value="RIFMO-like"/>
</dbReference>
<dbReference type="EMBL" id="CP022521">
    <property type="protein sequence ID" value="ASO20393.1"/>
    <property type="molecule type" value="Genomic_DNA"/>
</dbReference>
<gene>
    <name evidence="4" type="primary">pcpB2</name>
    <name evidence="4" type="ORF">AHOG_13750</name>
</gene>
<dbReference type="Proteomes" id="UP000204221">
    <property type="component" value="Chromosome"/>
</dbReference>
<accession>A0A221W3Y6</accession>
<dbReference type="Gene3D" id="3.50.50.60">
    <property type="entry name" value="FAD/NAD(P)-binding domain"/>
    <property type="match status" value="1"/>
</dbReference>
<protein>
    <submittedName>
        <fullName evidence="4">Pentachlorophenol 4-monooxygenase</fullName>
        <ecNumber evidence="4">1.14.13.50</ecNumber>
    </submittedName>
</protein>
<evidence type="ECO:0000256" key="1">
    <source>
        <dbReference type="ARBA" id="ARBA00001974"/>
    </source>
</evidence>
<dbReference type="Pfam" id="PF21274">
    <property type="entry name" value="Rng_hyd_C"/>
    <property type="match status" value="1"/>
</dbReference>
<evidence type="ECO:0000313" key="4">
    <source>
        <dbReference type="EMBL" id="ASO20393.1"/>
    </source>
</evidence>
<dbReference type="InterPro" id="IPR036188">
    <property type="entry name" value="FAD/NAD-bd_sf"/>
</dbReference>
<dbReference type="InterPro" id="IPR002938">
    <property type="entry name" value="FAD-bd"/>
</dbReference>
<dbReference type="AlphaFoldDB" id="A0A221W3Y6"/>
<organism evidence="4 5">
    <name type="scientific">Actinoalloteichus hoggarensis</name>
    <dbReference type="NCBI Taxonomy" id="1470176"/>
    <lineage>
        <taxon>Bacteria</taxon>
        <taxon>Bacillati</taxon>
        <taxon>Actinomycetota</taxon>
        <taxon>Actinomycetes</taxon>
        <taxon>Pseudonocardiales</taxon>
        <taxon>Pseudonocardiaceae</taxon>
        <taxon>Actinoalloteichus</taxon>
    </lineage>
</organism>
<evidence type="ECO:0000313" key="5">
    <source>
        <dbReference type="Proteomes" id="UP000204221"/>
    </source>
</evidence>
<keyword evidence="3" id="KW-0274">FAD</keyword>
<comment type="cofactor">
    <cofactor evidence="1">
        <name>FAD</name>
        <dbReference type="ChEBI" id="CHEBI:57692"/>
    </cofactor>
</comment>